<dbReference type="EMBL" id="CP060780">
    <property type="protein sequence ID" value="QNP42884.1"/>
    <property type="molecule type" value="Genomic_DNA"/>
</dbReference>
<reference evidence="1 2" key="1">
    <citation type="submission" date="2020-08" db="EMBL/GenBank/DDBJ databases">
        <title>Genome sequence of Sphingomonas daechungensis KACC 18115T.</title>
        <authorList>
            <person name="Hyun D.-W."/>
            <person name="Bae J.-W."/>
        </authorList>
    </citation>
    <scope>NUCLEOTIDE SEQUENCE [LARGE SCALE GENOMIC DNA]</scope>
    <source>
        <strain evidence="1 2">KACC 18115</strain>
    </source>
</reference>
<gene>
    <name evidence="1" type="ORF">H9L15_12640</name>
</gene>
<sequence length="67" mass="7338">MFDGQPVSQVSDRARRIDGDLPFTAEQVRQLSVEPNLQRSILLWEQPSVGVSAELAVRSTQPGGPYG</sequence>
<protein>
    <submittedName>
        <fullName evidence="1">Uncharacterized protein</fullName>
    </submittedName>
</protein>
<evidence type="ECO:0000313" key="1">
    <source>
        <dbReference type="EMBL" id="QNP42884.1"/>
    </source>
</evidence>
<proteinExistence type="predicted"/>
<organism evidence="1 2">
    <name type="scientific">Sphingomonas daechungensis</name>
    <dbReference type="NCBI Taxonomy" id="1176646"/>
    <lineage>
        <taxon>Bacteria</taxon>
        <taxon>Pseudomonadati</taxon>
        <taxon>Pseudomonadota</taxon>
        <taxon>Alphaproteobacteria</taxon>
        <taxon>Sphingomonadales</taxon>
        <taxon>Sphingomonadaceae</taxon>
        <taxon>Sphingomonas</taxon>
    </lineage>
</organism>
<accession>A0ABX6T0D7</accession>
<name>A0ABX6T0D7_9SPHN</name>
<evidence type="ECO:0000313" key="2">
    <source>
        <dbReference type="Proteomes" id="UP000516134"/>
    </source>
</evidence>
<dbReference type="Proteomes" id="UP000516134">
    <property type="component" value="Chromosome"/>
</dbReference>
<keyword evidence="2" id="KW-1185">Reference proteome</keyword>
<dbReference type="RefSeq" id="WP_187714316.1">
    <property type="nucleotide sequence ID" value="NZ_CP060780.1"/>
</dbReference>